<accession>A0A8S5SVE4</accession>
<feature type="compositionally biased region" description="Basic and acidic residues" evidence="1">
    <location>
        <begin position="119"/>
        <end position="130"/>
    </location>
</feature>
<reference evidence="2" key="1">
    <citation type="journal article" date="2021" name="Proc. Natl. Acad. Sci. U.S.A.">
        <title>A Catalog of Tens of Thousands of Viruses from Human Metagenomes Reveals Hidden Associations with Chronic Diseases.</title>
        <authorList>
            <person name="Tisza M.J."/>
            <person name="Buck C.B."/>
        </authorList>
    </citation>
    <scope>NUCLEOTIDE SEQUENCE</scope>
    <source>
        <strain evidence="2">CtBTH15</strain>
    </source>
</reference>
<proteinExistence type="predicted"/>
<organism evidence="2">
    <name type="scientific">Myoviridae sp. ctBTH15</name>
    <dbReference type="NCBI Taxonomy" id="2827666"/>
    <lineage>
        <taxon>Viruses</taxon>
        <taxon>Duplodnaviria</taxon>
        <taxon>Heunggongvirae</taxon>
        <taxon>Uroviricota</taxon>
        <taxon>Caudoviricetes</taxon>
    </lineage>
</organism>
<feature type="compositionally biased region" description="Basic and acidic residues" evidence="1">
    <location>
        <begin position="137"/>
        <end position="153"/>
    </location>
</feature>
<feature type="region of interest" description="Disordered" evidence="1">
    <location>
        <begin position="119"/>
        <end position="153"/>
    </location>
</feature>
<protein>
    <submittedName>
        <fullName evidence="2">Uncharacterized protein</fullName>
    </submittedName>
</protein>
<sequence length="153" mass="17643">MILKKETGGGAVYYSPFNQFQNYSIRQESITRVTGEEGAKAYQMAPNSSAALFDGNEDIFYLKTTDGAGFPTIRKFKFEEIQAKTPEPAEESDYITREEFEQFREEIRNYWEQYIRKSAETEQRRTESGNHRTSKAGNERRATDGESAEHAKQ</sequence>
<evidence type="ECO:0000256" key="1">
    <source>
        <dbReference type="SAM" id="MobiDB-lite"/>
    </source>
</evidence>
<evidence type="ECO:0000313" key="2">
    <source>
        <dbReference type="EMBL" id="DAF55052.1"/>
    </source>
</evidence>
<name>A0A8S5SVE4_9CAUD</name>
<dbReference type="EMBL" id="BK032685">
    <property type="protein sequence ID" value="DAF55052.1"/>
    <property type="molecule type" value="Genomic_DNA"/>
</dbReference>